<proteinExistence type="predicted"/>
<sequence>MQQIPPFSSTSSHLKLLNETPTSGFEQQLAESLHDQNEEIGRSQHYFSSFQATGVRSITFHPDGRTLFCGLDDSLKVYSWEPVVCHDAVDMGWSILGDICIHEGKLLGCSYYRNSVGVWVADISQIEPYGSGLLSKKNGCVERKFDLQESHSVEKVGSSVRSTSGFRSMSPDYDTKEIKNIYVDCKLSLGFFSLSLSLSLTFKIPICLQHGVHLAVG</sequence>
<name>A0A438EF76_VITVI</name>
<gene>
    <name evidence="1" type="primary">VvCHDh000337_10</name>
    <name evidence="1" type="ORF">CK203_075859</name>
</gene>
<dbReference type="InterPro" id="IPR036322">
    <property type="entry name" value="WD40_repeat_dom_sf"/>
</dbReference>
<dbReference type="PANTHER" id="PTHR19845:SF15">
    <property type="entry name" value="KATANIN P80 WD40 REPEAT-CONTAINING SUBUNIT B1 HOMOLOG KTN80.2"/>
    <property type="match status" value="1"/>
</dbReference>
<evidence type="ECO:0000313" key="2">
    <source>
        <dbReference type="Proteomes" id="UP000288805"/>
    </source>
</evidence>
<dbReference type="AlphaFoldDB" id="A0A438EF76"/>
<dbReference type="Proteomes" id="UP000288805">
    <property type="component" value="Unassembled WGS sequence"/>
</dbReference>
<evidence type="ECO:0000313" key="1">
    <source>
        <dbReference type="EMBL" id="RVW46354.1"/>
    </source>
</evidence>
<organism evidence="1 2">
    <name type="scientific">Vitis vinifera</name>
    <name type="common">Grape</name>
    <dbReference type="NCBI Taxonomy" id="29760"/>
    <lineage>
        <taxon>Eukaryota</taxon>
        <taxon>Viridiplantae</taxon>
        <taxon>Streptophyta</taxon>
        <taxon>Embryophyta</taxon>
        <taxon>Tracheophyta</taxon>
        <taxon>Spermatophyta</taxon>
        <taxon>Magnoliopsida</taxon>
        <taxon>eudicotyledons</taxon>
        <taxon>Gunneridae</taxon>
        <taxon>Pentapetalae</taxon>
        <taxon>rosids</taxon>
        <taxon>Vitales</taxon>
        <taxon>Vitaceae</taxon>
        <taxon>Viteae</taxon>
        <taxon>Vitis</taxon>
    </lineage>
</organism>
<comment type="caution">
    <text evidence="1">The sequence shown here is derived from an EMBL/GenBank/DDBJ whole genome shotgun (WGS) entry which is preliminary data.</text>
</comment>
<reference evidence="1 2" key="1">
    <citation type="journal article" date="2018" name="PLoS Genet.">
        <title>Population sequencing reveals clonal diversity and ancestral inbreeding in the grapevine cultivar Chardonnay.</title>
        <authorList>
            <person name="Roach M.J."/>
            <person name="Johnson D.L."/>
            <person name="Bohlmann J."/>
            <person name="van Vuuren H.J."/>
            <person name="Jones S.J."/>
            <person name="Pretorius I.S."/>
            <person name="Schmidt S.A."/>
            <person name="Borneman A.R."/>
        </authorList>
    </citation>
    <scope>NUCLEOTIDE SEQUENCE [LARGE SCALE GENOMIC DNA]</scope>
    <source>
        <strain evidence="2">cv. Chardonnay</strain>
        <tissue evidence="1">Leaf</tissue>
    </source>
</reference>
<dbReference type="EMBL" id="QGNW01001304">
    <property type="protein sequence ID" value="RVW46354.1"/>
    <property type="molecule type" value="Genomic_DNA"/>
</dbReference>
<dbReference type="PANTHER" id="PTHR19845">
    <property type="entry name" value="KATANIN P80 SUBUNIT"/>
    <property type="match status" value="1"/>
</dbReference>
<protein>
    <submittedName>
        <fullName evidence="1">Katanin p80 WD40 repeat-containing subunit B1-like</fullName>
    </submittedName>
</protein>
<dbReference type="SUPFAM" id="SSF50978">
    <property type="entry name" value="WD40 repeat-like"/>
    <property type="match status" value="1"/>
</dbReference>
<accession>A0A438EF76</accession>